<gene>
    <name evidence="1" type="ORF">EX30DRAFT_344225</name>
</gene>
<evidence type="ECO:0000313" key="1">
    <source>
        <dbReference type="EMBL" id="TGZ77328.1"/>
    </source>
</evidence>
<name>A0A4S2MR66_9PEZI</name>
<dbReference type="InParanoid" id="A0A4S2MR66"/>
<organism evidence="1 2">
    <name type="scientific">Ascodesmis nigricans</name>
    <dbReference type="NCBI Taxonomy" id="341454"/>
    <lineage>
        <taxon>Eukaryota</taxon>
        <taxon>Fungi</taxon>
        <taxon>Dikarya</taxon>
        <taxon>Ascomycota</taxon>
        <taxon>Pezizomycotina</taxon>
        <taxon>Pezizomycetes</taxon>
        <taxon>Pezizales</taxon>
        <taxon>Ascodesmidaceae</taxon>
        <taxon>Ascodesmis</taxon>
    </lineage>
</organism>
<dbReference type="AlphaFoldDB" id="A0A4S2MR66"/>
<sequence length="162" mass="17528">MKRKPYFPSPTLFRFRFSFLLGSEIGRWRVGVEGRDGDALSRAHTSHTDNGTFELIITFPSSPATTPPSITVLESSKVTTQHLPPAPATHTITLHSQLILTATTDSPSHNPPNLKPRGYDTLQIAIAVIGMRHGRAVACCMFQVSSVAMMARAAGCNSPVIS</sequence>
<keyword evidence="2" id="KW-1185">Reference proteome</keyword>
<dbReference type="EMBL" id="ML220155">
    <property type="protein sequence ID" value="TGZ77328.1"/>
    <property type="molecule type" value="Genomic_DNA"/>
</dbReference>
<reference evidence="1 2" key="1">
    <citation type="submission" date="2019-04" db="EMBL/GenBank/DDBJ databases">
        <title>Comparative genomics and transcriptomics to analyze fruiting body development in filamentous ascomycetes.</title>
        <authorList>
            <consortium name="DOE Joint Genome Institute"/>
            <person name="Lutkenhaus R."/>
            <person name="Traeger S."/>
            <person name="Breuer J."/>
            <person name="Kuo A."/>
            <person name="Lipzen A."/>
            <person name="Pangilinan J."/>
            <person name="Dilworth D."/>
            <person name="Sandor L."/>
            <person name="Poggeler S."/>
            <person name="Barry K."/>
            <person name="Grigoriev I.V."/>
            <person name="Nowrousian M."/>
        </authorList>
    </citation>
    <scope>NUCLEOTIDE SEQUENCE [LARGE SCALE GENOMIC DNA]</scope>
    <source>
        <strain evidence="1 2">CBS 389.68</strain>
    </source>
</reference>
<dbReference type="Proteomes" id="UP000298138">
    <property type="component" value="Unassembled WGS sequence"/>
</dbReference>
<evidence type="ECO:0000313" key="2">
    <source>
        <dbReference type="Proteomes" id="UP000298138"/>
    </source>
</evidence>
<accession>A0A4S2MR66</accession>
<proteinExistence type="predicted"/>
<protein>
    <submittedName>
        <fullName evidence="1">Uncharacterized protein</fullName>
    </submittedName>
</protein>